<protein>
    <submittedName>
        <fullName evidence="2">Uncharacterized protein</fullName>
    </submittedName>
</protein>
<dbReference type="Proteomes" id="UP000027466">
    <property type="component" value="Unassembled WGS sequence"/>
</dbReference>
<evidence type="ECO:0000313" key="3">
    <source>
        <dbReference type="Proteomes" id="UP000027466"/>
    </source>
</evidence>
<feature type="region of interest" description="Disordered" evidence="1">
    <location>
        <begin position="1"/>
        <end position="20"/>
    </location>
</feature>
<proteinExistence type="predicted"/>
<sequence length="62" mass="7299">MADKPDPDKLTGPGGLTMREIHEQVRKSVERDREAQAAREPSPPKSRWQRWVRYVWGRSGRR</sequence>
<dbReference type="STRING" id="60547.GCA_000751215_04424"/>
<comment type="caution">
    <text evidence="2">The sequence shown here is derived from an EMBL/GenBank/DDBJ whole genome shotgun (WGS) entry which is preliminary data.</text>
</comment>
<dbReference type="EMBL" id="JFHC01000003">
    <property type="protein sequence ID" value="KDR44296.1"/>
    <property type="molecule type" value="Genomic_DNA"/>
</dbReference>
<feature type="compositionally biased region" description="Basic and acidic residues" evidence="1">
    <location>
        <begin position="25"/>
        <end position="37"/>
    </location>
</feature>
<reference evidence="2 3" key="1">
    <citation type="submission" date="2014-03" db="EMBL/GenBank/DDBJ databases">
        <title>Draft Genome Sequences of Four Burkholderia Strains.</title>
        <authorList>
            <person name="Liu X.Y."/>
            <person name="Li C.X."/>
            <person name="Xu J.H."/>
        </authorList>
    </citation>
    <scope>NUCLEOTIDE SEQUENCE [LARGE SCALE GENOMIC DNA]</scope>
    <source>
        <strain evidence="2 3">DSM 50014</strain>
    </source>
</reference>
<accession>A0A069Q3D1</accession>
<feature type="region of interest" description="Disordered" evidence="1">
    <location>
        <begin position="25"/>
        <end position="46"/>
    </location>
</feature>
<evidence type="ECO:0000256" key="1">
    <source>
        <dbReference type="SAM" id="MobiDB-lite"/>
    </source>
</evidence>
<dbReference type="AlphaFoldDB" id="A0A069Q3D1"/>
<organism evidence="2 3">
    <name type="scientific">Caballeronia glathei</name>
    <dbReference type="NCBI Taxonomy" id="60547"/>
    <lineage>
        <taxon>Bacteria</taxon>
        <taxon>Pseudomonadati</taxon>
        <taxon>Pseudomonadota</taxon>
        <taxon>Betaproteobacteria</taxon>
        <taxon>Burkholderiales</taxon>
        <taxon>Burkholderiaceae</taxon>
        <taxon>Caballeronia</taxon>
    </lineage>
</organism>
<dbReference type="RefSeq" id="WP_035935297.1">
    <property type="nucleotide sequence ID" value="NZ_CADFFX010000002.1"/>
</dbReference>
<gene>
    <name evidence="2" type="ORF">BG61_19760</name>
</gene>
<evidence type="ECO:0000313" key="2">
    <source>
        <dbReference type="EMBL" id="KDR44296.1"/>
    </source>
</evidence>
<name>A0A069Q3D1_9BURK</name>
<keyword evidence="3" id="KW-1185">Reference proteome</keyword>